<dbReference type="InterPro" id="IPR015424">
    <property type="entry name" value="PyrdxlP-dep_Trfase"/>
</dbReference>
<keyword evidence="1" id="KW-0808">Transferase</keyword>
<evidence type="ECO:0000313" key="1">
    <source>
        <dbReference type="EMBL" id="SFV57604.1"/>
    </source>
</evidence>
<dbReference type="PIRSF" id="PIRSF000390">
    <property type="entry name" value="PLP_StrS"/>
    <property type="match status" value="1"/>
</dbReference>
<accession>A0A1W1BVU6</accession>
<dbReference type="GO" id="GO:0000271">
    <property type="term" value="P:polysaccharide biosynthetic process"/>
    <property type="evidence" value="ECO:0007669"/>
    <property type="project" value="TreeGrafter"/>
</dbReference>
<dbReference type="GO" id="GO:0030170">
    <property type="term" value="F:pyridoxal phosphate binding"/>
    <property type="evidence" value="ECO:0007669"/>
    <property type="project" value="TreeGrafter"/>
</dbReference>
<dbReference type="InterPro" id="IPR015422">
    <property type="entry name" value="PyrdxlP-dep_Trfase_small"/>
</dbReference>
<dbReference type="Gene3D" id="3.90.1150.10">
    <property type="entry name" value="Aspartate Aminotransferase, domain 1"/>
    <property type="match status" value="1"/>
</dbReference>
<organism evidence="1">
    <name type="scientific">hydrothermal vent metagenome</name>
    <dbReference type="NCBI Taxonomy" id="652676"/>
    <lineage>
        <taxon>unclassified sequences</taxon>
        <taxon>metagenomes</taxon>
        <taxon>ecological metagenomes</taxon>
    </lineage>
</organism>
<proteinExistence type="predicted"/>
<dbReference type="Gene3D" id="3.40.640.10">
    <property type="entry name" value="Type I PLP-dependent aspartate aminotransferase-like (Major domain)"/>
    <property type="match status" value="1"/>
</dbReference>
<reference evidence="1" key="1">
    <citation type="submission" date="2016-10" db="EMBL/GenBank/DDBJ databases">
        <authorList>
            <person name="de Groot N.N."/>
        </authorList>
    </citation>
    <scope>NUCLEOTIDE SEQUENCE</scope>
</reference>
<dbReference type="EMBL" id="FPHB01000041">
    <property type="protein sequence ID" value="SFV57604.1"/>
    <property type="molecule type" value="Genomic_DNA"/>
</dbReference>
<dbReference type="PANTHER" id="PTHR30244:SF34">
    <property type="entry name" value="DTDP-4-AMINO-4,6-DIDEOXYGALACTOSE TRANSAMINASE"/>
    <property type="match status" value="1"/>
</dbReference>
<name>A0A1W1BVU6_9ZZZZ</name>
<dbReference type="CDD" id="cd00616">
    <property type="entry name" value="AHBA_syn"/>
    <property type="match status" value="1"/>
</dbReference>
<dbReference type="PANTHER" id="PTHR30244">
    <property type="entry name" value="TRANSAMINASE"/>
    <property type="match status" value="1"/>
</dbReference>
<dbReference type="SUPFAM" id="SSF53383">
    <property type="entry name" value="PLP-dependent transferases"/>
    <property type="match status" value="1"/>
</dbReference>
<dbReference type="InterPro" id="IPR000653">
    <property type="entry name" value="DegT/StrS_aminotransferase"/>
</dbReference>
<dbReference type="InterPro" id="IPR015421">
    <property type="entry name" value="PyrdxlP-dep_Trfase_major"/>
</dbReference>
<sequence>MDFKIPFSGRAHKYTKEEQQVVLEAMNQAIPLTQGKYQEEFQKKFGEYIGSEYSFAVNNATAALEMAAQLCQFKEGDEFVCPSHTFTASAYPFIKKGAKPVWADIEKDTRVVSLNTIKKVVTPNTKAVVVVHLYGFIIPDIKEIAEFCKENNILLIEDVAQAMGTEIDGKKAGTFGDFGVFSFHSHKNITTLGEGGMLVVKEKKYADIIPMLRHNGHCGWEMQRPNYWTPAMGNVDLPTLNDEYLMPNNYCLGEVECALGAKLLDRLDEMNEQKRKRALYFIDSLQEYKILKFHRVEDNKHNYHLLVAYVNDNKRDEFMKKMSQEKKIQCVVQYYPLNRYDLYKKLRYGKADCPNTDDFFDNMVSFPFHHMMSDEDFEYMLKSTKKILEELR</sequence>
<dbReference type="AlphaFoldDB" id="A0A1W1BVU6"/>
<gene>
    <name evidence="1" type="ORF">MNB_SM-7-1394</name>
</gene>
<dbReference type="Pfam" id="PF01041">
    <property type="entry name" value="DegT_DnrJ_EryC1"/>
    <property type="match status" value="1"/>
</dbReference>
<keyword evidence="1" id="KW-0032">Aminotransferase</keyword>
<protein>
    <submittedName>
        <fullName evidence="1">Aminotransferase, DegT/DnrJ/EryC1/StrS family</fullName>
    </submittedName>
</protein>
<dbReference type="GO" id="GO:0008483">
    <property type="term" value="F:transaminase activity"/>
    <property type="evidence" value="ECO:0007669"/>
    <property type="project" value="UniProtKB-KW"/>
</dbReference>